<feature type="transmembrane region" description="Helical" evidence="1">
    <location>
        <begin position="12"/>
        <end position="31"/>
    </location>
</feature>
<evidence type="ECO:0000256" key="1">
    <source>
        <dbReference type="SAM" id="Phobius"/>
    </source>
</evidence>
<keyword evidence="1" id="KW-0472">Membrane</keyword>
<name>A0A2I6PFK0_9CAUD</name>
<evidence type="ECO:0000313" key="2">
    <source>
        <dbReference type="EMBL" id="AUM58494.1"/>
    </source>
</evidence>
<organism evidence="2 3">
    <name type="scientific">Proteus phage phiP4-3</name>
    <dbReference type="NCBI Taxonomy" id="2065203"/>
    <lineage>
        <taxon>Viruses</taxon>
        <taxon>Duplodnaviria</taxon>
        <taxon>Heunggongvirae</taxon>
        <taxon>Uroviricota</taxon>
        <taxon>Caudoviricetes</taxon>
        <taxon>Pantevenvirales</taxon>
        <taxon>Straboviridae</taxon>
        <taxon>Bragavirus</taxon>
        <taxon>Bragavirus p43</taxon>
    </lineage>
</organism>
<dbReference type="PROSITE" id="PS51257">
    <property type="entry name" value="PROKAR_LIPOPROTEIN"/>
    <property type="match status" value="1"/>
</dbReference>
<accession>A0A2I6PFK0</accession>
<reference evidence="2 3" key="1">
    <citation type="submission" date="2017-12" db="EMBL/GenBank/DDBJ databases">
        <title>Complete genome sequence and characterization of bacteriophage phiP4-3 infecting Proteus pennea.</title>
        <authorList>
            <person name="He Y."/>
            <person name="Yang H."/>
        </authorList>
    </citation>
    <scope>NUCLEOTIDE SEQUENCE [LARGE SCALE GENOMIC DNA]</scope>
</reference>
<proteinExistence type="predicted"/>
<protein>
    <submittedName>
        <fullName evidence="2">Uncharacterized protein</fullName>
    </submittedName>
</protein>
<dbReference type="EMBL" id="MG696114">
    <property type="protein sequence ID" value="AUM58494.1"/>
    <property type="molecule type" value="Genomic_DNA"/>
</dbReference>
<dbReference type="Proteomes" id="UP000240538">
    <property type="component" value="Segment"/>
</dbReference>
<feature type="transmembrane region" description="Helical" evidence="1">
    <location>
        <begin position="55"/>
        <end position="82"/>
    </location>
</feature>
<keyword evidence="1" id="KW-0812">Transmembrane</keyword>
<keyword evidence="3" id="KW-1185">Reference proteome</keyword>
<gene>
    <name evidence="2" type="ORF">phiP43_136</name>
</gene>
<evidence type="ECO:0000313" key="3">
    <source>
        <dbReference type="Proteomes" id="UP000240538"/>
    </source>
</evidence>
<keyword evidence="1" id="KW-1133">Transmembrane helix</keyword>
<sequence>MKNESTKNFVGFIYWLTLVASSCGLYFWYIYDWLVQKKFFSEYERAMSVPEDMQYAMMAGLILGFVVLIMGAGISAIIHIFIIKNLFPNFVKTIS</sequence>